<comment type="similarity">
    <text evidence="5 6">Belongs to the glutamate--cysteine ligase type 2 family. EgtA subfamily.</text>
</comment>
<evidence type="ECO:0000256" key="5">
    <source>
        <dbReference type="HAMAP-Rule" id="MF_02034"/>
    </source>
</evidence>
<evidence type="ECO:0000256" key="4">
    <source>
        <dbReference type="ARBA" id="ARBA00048819"/>
    </source>
</evidence>
<dbReference type="Pfam" id="PF04107">
    <property type="entry name" value="GCS2"/>
    <property type="match status" value="1"/>
</dbReference>
<sequence>MSVSIDPAAADYPTSLIRTRAEAEAYVASVCFKHGPPRLLGVELEWTVHHADDPRRPLDAEVLAHALGPHAPRSLAPGSPEQPLPNGSALTVEPGGQVELSSTPTTSMDALFGVVTADAEHIRRRLRPAGLVLGEHGTDPWRTPHRLLRVPRYAAMEAAFDRIGVHGRLMMCSTAGIQVCIDAGEPDRIAARWAALHAVGPVMVAMFANSPRLFGAETGWVSARTRSVLRTDPPRTRPGPVGGDPAIGWAKRMLDVPLVCLRREGDDWTAPRGVSFAEWIGGSLPTRPTREDLDYHLSTAFTPVRPRGYLEIRYLDALPGDDWMLPAAALIALFRDESAVDRLLELTAPAVGRWYPAARVGLRDPALARCARDVLELVRRCLRGPDVPAGLPARLTDFVTDRLEDAERRTTDIRR</sequence>
<dbReference type="InterPro" id="IPR014746">
    <property type="entry name" value="Gln_synth/guanido_kin_cat_dom"/>
</dbReference>
<dbReference type="InterPro" id="IPR017809">
    <property type="entry name" value="EgtA_Actinobacteria"/>
</dbReference>
<keyword evidence="3 5" id="KW-0067">ATP-binding</keyword>
<dbReference type="Gene3D" id="3.30.590.20">
    <property type="match status" value="1"/>
</dbReference>
<gene>
    <name evidence="5 8" type="primary">egtA</name>
    <name evidence="8" type="ORF">AB8O55_05895</name>
</gene>
<evidence type="ECO:0000256" key="7">
    <source>
        <dbReference type="SAM" id="MobiDB-lite"/>
    </source>
</evidence>
<feature type="region of interest" description="Disordered" evidence="7">
    <location>
        <begin position="70"/>
        <end position="103"/>
    </location>
</feature>
<dbReference type="HAMAP" id="MF_02034">
    <property type="entry name" value="EgtA"/>
    <property type="match status" value="1"/>
</dbReference>
<dbReference type="InterPro" id="IPR035434">
    <property type="entry name" value="GCL_bact_plant"/>
</dbReference>
<name>A0ABV4CFR0_9PSEU</name>
<comment type="function">
    <text evidence="5">Catalyzes the synthesis of gamma-glutamylcysteine (gamma-GC). This compound is used as substrate for the biosynthesis of the low-molecular thiol compound ergothioneine.</text>
</comment>
<reference evidence="8 9" key="1">
    <citation type="submission" date="2024-08" db="EMBL/GenBank/DDBJ databases">
        <title>Genome mining of Saccharopolyspora cebuensis PGLac3 from Nigerian medicinal plant.</title>
        <authorList>
            <person name="Ezeobiora C.E."/>
            <person name="Igbokwe N.H."/>
            <person name="Amin D.H."/>
            <person name="Mendie U.E."/>
        </authorList>
    </citation>
    <scope>NUCLEOTIDE SEQUENCE [LARGE SCALE GENOMIC DNA]</scope>
    <source>
        <strain evidence="8 9">PGLac3</strain>
    </source>
</reference>
<dbReference type="NCBIfam" id="TIGR03444">
    <property type="entry name" value="EgtA_Cys_ligase"/>
    <property type="match status" value="1"/>
</dbReference>
<keyword evidence="2 5" id="KW-0547">Nucleotide-binding</keyword>
<dbReference type="InterPro" id="IPR006336">
    <property type="entry name" value="GCS2"/>
</dbReference>
<comment type="pathway">
    <text evidence="5">Amino-acid biosynthesis; ergothioneine biosynthesis.</text>
</comment>
<dbReference type="PANTHER" id="PTHR34378">
    <property type="entry name" value="GLUTAMATE--CYSTEINE LIGASE, CHLOROPLASTIC"/>
    <property type="match status" value="1"/>
</dbReference>
<dbReference type="SUPFAM" id="SSF55931">
    <property type="entry name" value="Glutamine synthetase/guanido kinase"/>
    <property type="match status" value="1"/>
</dbReference>
<dbReference type="EC" id="6.3.2.2" evidence="5"/>
<evidence type="ECO:0000256" key="6">
    <source>
        <dbReference type="PIRNR" id="PIRNR017901"/>
    </source>
</evidence>
<dbReference type="PANTHER" id="PTHR34378:SF1">
    <property type="entry name" value="GLUTAMATE--CYSTEINE LIGASE, CHLOROPLASTIC"/>
    <property type="match status" value="1"/>
</dbReference>
<protein>
    <recommendedName>
        <fullName evidence="5">Glutamate--cysteine ligase EgtA</fullName>
        <ecNumber evidence="5">6.3.2.2</ecNumber>
    </recommendedName>
    <alternativeName>
        <fullName evidence="5">Gamma-glutamylcysteine synthase</fullName>
        <shortName evidence="5">GCS</shortName>
        <shortName evidence="5">Gamma-ECS</shortName>
    </alternativeName>
</protein>
<evidence type="ECO:0000256" key="1">
    <source>
        <dbReference type="ARBA" id="ARBA00022598"/>
    </source>
</evidence>
<organism evidence="8 9">
    <name type="scientific">Saccharopolyspora cebuensis</name>
    <dbReference type="NCBI Taxonomy" id="418759"/>
    <lineage>
        <taxon>Bacteria</taxon>
        <taxon>Bacillati</taxon>
        <taxon>Actinomycetota</taxon>
        <taxon>Actinomycetes</taxon>
        <taxon>Pseudonocardiales</taxon>
        <taxon>Pseudonocardiaceae</taxon>
        <taxon>Saccharopolyspora</taxon>
    </lineage>
</organism>
<keyword evidence="9" id="KW-1185">Reference proteome</keyword>
<comment type="caution">
    <text evidence="8">The sequence shown here is derived from an EMBL/GenBank/DDBJ whole genome shotgun (WGS) entry which is preliminary data.</text>
</comment>
<dbReference type="RefSeq" id="WP_345366505.1">
    <property type="nucleotide sequence ID" value="NZ_BAABII010000016.1"/>
</dbReference>
<dbReference type="EMBL" id="JBGEHV010000007">
    <property type="protein sequence ID" value="MEY8038922.1"/>
    <property type="molecule type" value="Genomic_DNA"/>
</dbReference>
<accession>A0ABV4CFR0</accession>
<evidence type="ECO:0000256" key="2">
    <source>
        <dbReference type="ARBA" id="ARBA00022741"/>
    </source>
</evidence>
<dbReference type="GO" id="GO:0004357">
    <property type="term" value="F:glutamate-cysteine ligase activity"/>
    <property type="evidence" value="ECO:0007669"/>
    <property type="project" value="UniProtKB-EC"/>
</dbReference>
<evidence type="ECO:0000313" key="8">
    <source>
        <dbReference type="EMBL" id="MEY8038922.1"/>
    </source>
</evidence>
<comment type="catalytic activity">
    <reaction evidence="4 5 6">
        <text>L-cysteine + L-glutamate + ATP = gamma-L-glutamyl-L-cysteine + ADP + phosphate + H(+)</text>
        <dbReference type="Rhea" id="RHEA:13285"/>
        <dbReference type="ChEBI" id="CHEBI:15378"/>
        <dbReference type="ChEBI" id="CHEBI:29985"/>
        <dbReference type="ChEBI" id="CHEBI:30616"/>
        <dbReference type="ChEBI" id="CHEBI:35235"/>
        <dbReference type="ChEBI" id="CHEBI:43474"/>
        <dbReference type="ChEBI" id="CHEBI:58173"/>
        <dbReference type="ChEBI" id="CHEBI:456216"/>
        <dbReference type="EC" id="6.3.2.2"/>
    </reaction>
</comment>
<proteinExistence type="inferred from homology"/>
<evidence type="ECO:0000313" key="9">
    <source>
        <dbReference type="Proteomes" id="UP001564626"/>
    </source>
</evidence>
<keyword evidence="1 5" id="KW-0436">Ligase</keyword>
<evidence type="ECO:0000256" key="3">
    <source>
        <dbReference type="ARBA" id="ARBA00022840"/>
    </source>
</evidence>
<dbReference type="PIRSF" id="PIRSF017901">
    <property type="entry name" value="GCL"/>
    <property type="match status" value="1"/>
</dbReference>
<dbReference type="Proteomes" id="UP001564626">
    <property type="component" value="Unassembled WGS sequence"/>
</dbReference>